<dbReference type="InterPro" id="IPR026825">
    <property type="entry name" value="Vac14"/>
</dbReference>
<accession>A0A2B7WU50</accession>
<name>A0A2B7WU50_9EURO</name>
<protein>
    <recommendedName>
        <fullName evidence="7">Vacuolar protein 14 C-terminal Fig4-binding domain-containing protein</fullName>
    </recommendedName>
</protein>
<dbReference type="SUPFAM" id="SSF48371">
    <property type="entry name" value="ARM repeat"/>
    <property type="match status" value="1"/>
</dbReference>
<evidence type="ECO:0000256" key="5">
    <source>
        <dbReference type="PROSITE-ProRule" id="PRU00103"/>
    </source>
</evidence>
<dbReference type="OrthoDB" id="5574975at2759"/>
<dbReference type="PROSITE" id="PS50077">
    <property type="entry name" value="HEAT_REPEAT"/>
    <property type="match status" value="1"/>
</dbReference>
<feature type="non-terminal residue" evidence="8">
    <location>
        <position position="798"/>
    </location>
</feature>
<feature type="compositionally biased region" description="Polar residues" evidence="6">
    <location>
        <begin position="466"/>
        <end position="482"/>
    </location>
</feature>
<evidence type="ECO:0000256" key="6">
    <source>
        <dbReference type="SAM" id="MobiDB-lite"/>
    </source>
</evidence>
<feature type="compositionally biased region" description="Polar residues" evidence="6">
    <location>
        <begin position="492"/>
        <end position="504"/>
    </location>
</feature>
<dbReference type="GO" id="GO:0070772">
    <property type="term" value="C:PAS complex"/>
    <property type="evidence" value="ECO:0007669"/>
    <property type="project" value="InterPro"/>
</dbReference>
<keyword evidence="3" id="KW-0677">Repeat</keyword>
<dbReference type="PANTHER" id="PTHR16023:SF0">
    <property type="entry name" value="PROTEIN VAC14 HOMOLOG"/>
    <property type="match status" value="1"/>
</dbReference>
<evidence type="ECO:0000313" key="9">
    <source>
        <dbReference type="Proteomes" id="UP000223968"/>
    </source>
</evidence>
<feature type="region of interest" description="Disordered" evidence="6">
    <location>
        <begin position="439"/>
        <end position="508"/>
    </location>
</feature>
<evidence type="ECO:0000256" key="3">
    <source>
        <dbReference type="ARBA" id="ARBA00022737"/>
    </source>
</evidence>
<feature type="repeat" description="HEAT" evidence="5">
    <location>
        <begin position="92"/>
        <end position="127"/>
    </location>
</feature>
<dbReference type="Gene3D" id="1.25.10.10">
    <property type="entry name" value="Leucine-rich Repeat Variant"/>
    <property type="match status" value="2"/>
</dbReference>
<proteinExistence type="inferred from homology"/>
<dbReference type="GO" id="GO:0010008">
    <property type="term" value="C:endosome membrane"/>
    <property type="evidence" value="ECO:0007669"/>
    <property type="project" value="TreeGrafter"/>
</dbReference>
<dbReference type="STRING" id="1447875.A0A2B7WU50"/>
<dbReference type="EMBL" id="PDNB01000188">
    <property type="protein sequence ID" value="PGH00326.1"/>
    <property type="molecule type" value="Genomic_DNA"/>
</dbReference>
<comment type="caution">
    <text evidence="8">The sequence shown here is derived from an EMBL/GenBank/DDBJ whole genome shotgun (WGS) entry which is preliminary data.</text>
</comment>
<feature type="domain" description="Vacuolar protein 14 C-terminal Fig4-binding" evidence="7">
    <location>
        <begin position="609"/>
        <end position="787"/>
    </location>
</feature>
<organism evidence="8 9">
    <name type="scientific">Helicocarpus griseus UAMH5409</name>
    <dbReference type="NCBI Taxonomy" id="1447875"/>
    <lineage>
        <taxon>Eukaryota</taxon>
        <taxon>Fungi</taxon>
        <taxon>Dikarya</taxon>
        <taxon>Ascomycota</taxon>
        <taxon>Pezizomycotina</taxon>
        <taxon>Eurotiomycetes</taxon>
        <taxon>Eurotiomycetidae</taxon>
        <taxon>Onygenales</taxon>
        <taxon>Ajellomycetaceae</taxon>
        <taxon>Helicocarpus</taxon>
    </lineage>
</organism>
<evidence type="ECO:0000259" key="7">
    <source>
        <dbReference type="Pfam" id="PF11916"/>
    </source>
</evidence>
<comment type="subcellular location">
    <subcellularLocation>
        <location evidence="1">Endomembrane system</location>
    </subcellularLocation>
</comment>
<dbReference type="AlphaFoldDB" id="A0A2B7WU50"/>
<evidence type="ECO:0000256" key="4">
    <source>
        <dbReference type="ARBA" id="ARBA00023136"/>
    </source>
</evidence>
<dbReference type="GO" id="GO:0000329">
    <property type="term" value="C:fungal-type vacuole membrane"/>
    <property type="evidence" value="ECO:0007669"/>
    <property type="project" value="TreeGrafter"/>
</dbReference>
<dbReference type="InterPro" id="IPR021841">
    <property type="entry name" value="VAC14_Fig4p-bd"/>
</dbReference>
<reference evidence="8 9" key="1">
    <citation type="submission" date="2017-10" db="EMBL/GenBank/DDBJ databases">
        <title>Comparative genomics in systemic dimorphic fungi from Ajellomycetaceae.</title>
        <authorList>
            <person name="Munoz J.F."/>
            <person name="Mcewen J.G."/>
            <person name="Clay O.K."/>
            <person name="Cuomo C.A."/>
        </authorList>
    </citation>
    <scope>NUCLEOTIDE SEQUENCE [LARGE SCALE GENOMIC DNA]</scope>
    <source>
        <strain evidence="8 9">UAMH5409</strain>
    </source>
</reference>
<dbReference type="InterPro" id="IPR021133">
    <property type="entry name" value="HEAT_type_2"/>
</dbReference>
<evidence type="ECO:0000256" key="1">
    <source>
        <dbReference type="ARBA" id="ARBA00004308"/>
    </source>
</evidence>
<comment type="similarity">
    <text evidence="2">Belongs to the VAC14 family.</text>
</comment>
<dbReference type="InterPro" id="IPR011989">
    <property type="entry name" value="ARM-like"/>
</dbReference>
<dbReference type="Proteomes" id="UP000223968">
    <property type="component" value="Unassembled WGS sequence"/>
</dbReference>
<dbReference type="InterPro" id="IPR016024">
    <property type="entry name" value="ARM-type_fold"/>
</dbReference>
<evidence type="ECO:0000256" key="2">
    <source>
        <dbReference type="ARBA" id="ARBA00010225"/>
    </source>
</evidence>
<dbReference type="PANTHER" id="PTHR16023">
    <property type="entry name" value="TAX1 BINDING PROTEIN-RELATED"/>
    <property type="match status" value="1"/>
</dbReference>
<dbReference type="GO" id="GO:0006661">
    <property type="term" value="P:phosphatidylinositol biosynthetic process"/>
    <property type="evidence" value="ECO:0007669"/>
    <property type="project" value="InterPro"/>
</dbReference>
<feature type="region of interest" description="Disordered" evidence="6">
    <location>
        <begin position="293"/>
        <end position="334"/>
    </location>
</feature>
<dbReference type="Pfam" id="PF11916">
    <property type="entry name" value="Vac14_Fig4_bd"/>
    <property type="match status" value="1"/>
</dbReference>
<keyword evidence="9" id="KW-1185">Reference proteome</keyword>
<evidence type="ECO:0000313" key="8">
    <source>
        <dbReference type="EMBL" id="PGH00326.1"/>
    </source>
</evidence>
<gene>
    <name evidence="8" type="ORF">AJ79_08257</name>
</gene>
<dbReference type="Pfam" id="PF12755">
    <property type="entry name" value="Vac14_Fab1_bd"/>
    <property type="match status" value="1"/>
</dbReference>
<feature type="compositionally biased region" description="Polar residues" evidence="6">
    <location>
        <begin position="302"/>
        <end position="318"/>
    </location>
</feature>
<sequence>MTAPAMDPSVQRLLSDKLYDKRKQGALELEKIIRDSLLKGEHGKIKNIVDQLCHEYAYAVHQPHTRNGGLIGLAAASIALGTDEVAPYLYEIVPPVLACFTDQDARVRYYACESMYNIAKVAKGELLLFFNDIFDALCKLASDSELSVKNGAELLDRLVKDIVAESAASYVSVLQVPKKTHGESEVDGADEPEDVSDLPTAFSLANFIPLLKERIHVINPFTRTFLVSWLTLLDTIPDLELVYYLPAFLGGLIRFLSDPNKDVHTVTQGALETFLSEIKKIARIKKGLAYVRRGQEDRGRKQSATSDSMSVGTGSAGSDTKEPSDNAIADSDSGTANDDDFHVYGDYVPGQDVHVDHPKILEILVSFVDTAFEEEIQLTALRWIDSFFEISPEDILQFVPRLLSQVLPALSSGSNQVREAASRVNTSLMQYIVSLTDENALDENRPAPPSKVPTAPAKEADDRRSSTPTGRQFPPSSAVNELNNKKPLPSRPASTDLTPRSSVDVTPAPSPDLDYAAAVNALTLQFLNENEATRVAALAWLIMLHRKAPRKVLAFHDGTFPALLKTLSDPSEAVVTRDLQLLSQISRNSEDSYFTSFMVNLLQLFSTDRKLLEIRGNLIIRQLCVNLSPERIYRTLADCLEKEEDIEFASIMVQNLNNNLITAPELADMRKRLRNLESKDGQMFFVALFRSWCHNAVATFSLCLLAQAYEQAYNLLQIFAELEMTVNMLIQIDKLVQLLESPVFTYLRLQLLEPEKYPYLYKCLYGVLMLLPQSSAFAALKNRLNSVSNIGLLHPAAR</sequence>
<keyword evidence="4" id="KW-0472">Membrane</keyword>